<dbReference type="Pfam" id="PF24124">
    <property type="entry name" value="YphA"/>
    <property type="match status" value="1"/>
</dbReference>
<keyword evidence="1" id="KW-0472">Membrane</keyword>
<evidence type="ECO:0000256" key="1">
    <source>
        <dbReference type="SAM" id="Phobius"/>
    </source>
</evidence>
<evidence type="ECO:0000313" key="3">
    <source>
        <dbReference type="Proteomes" id="UP001519294"/>
    </source>
</evidence>
<feature type="transmembrane region" description="Helical" evidence="1">
    <location>
        <begin position="52"/>
        <end position="68"/>
    </location>
</feature>
<feature type="transmembrane region" description="Helical" evidence="1">
    <location>
        <begin position="100"/>
        <end position="122"/>
    </location>
</feature>
<name>A0ABS4S4H2_9BACI</name>
<proteinExistence type="predicted"/>
<sequence>MTEGLIFYWFSWILWIIVTFLMKKNKRRTLLACYILIAIISSNTYISINSHSISVTIILLLFVTMVLLSRPPHFIYHVFISFTMMIGYAAMLIWKMNTPIWLLTHDFIMIPFISALVITLLVKGVRNKIVTGFLGITAGEFIYSILLIEYDLQKTIGEMSFFDMLIVTLMFIVLLDTLQKVKSKLFILPVHHKKIIKWQH</sequence>
<dbReference type="EMBL" id="JAGIKX010000001">
    <property type="protein sequence ID" value="MBP2256393.1"/>
    <property type="molecule type" value="Genomic_DNA"/>
</dbReference>
<keyword evidence="3" id="KW-1185">Reference proteome</keyword>
<dbReference type="InterPro" id="IPR014617">
    <property type="entry name" value="YphA_Bacsu"/>
</dbReference>
<organism evidence="2 3">
    <name type="scientific">Virgibacillus alimentarius</name>
    <dbReference type="NCBI Taxonomy" id="698769"/>
    <lineage>
        <taxon>Bacteria</taxon>
        <taxon>Bacillati</taxon>
        <taxon>Bacillota</taxon>
        <taxon>Bacilli</taxon>
        <taxon>Bacillales</taxon>
        <taxon>Bacillaceae</taxon>
        <taxon>Virgibacillus</taxon>
    </lineage>
</organism>
<accession>A0ABS4S4H2</accession>
<gene>
    <name evidence="2" type="ORF">J2Z81_000325</name>
</gene>
<feature type="transmembrane region" description="Helical" evidence="1">
    <location>
        <begin position="29"/>
        <end position="46"/>
    </location>
</feature>
<feature type="transmembrane region" description="Helical" evidence="1">
    <location>
        <begin position="129"/>
        <end position="148"/>
    </location>
</feature>
<keyword evidence="1" id="KW-0812">Transmembrane</keyword>
<feature type="transmembrane region" description="Helical" evidence="1">
    <location>
        <begin position="160"/>
        <end position="178"/>
    </location>
</feature>
<keyword evidence="1" id="KW-1133">Transmembrane helix</keyword>
<protein>
    <recommendedName>
        <fullName evidence="4">Integral membrane protein</fullName>
    </recommendedName>
</protein>
<evidence type="ECO:0000313" key="2">
    <source>
        <dbReference type="EMBL" id="MBP2256393.1"/>
    </source>
</evidence>
<comment type="caution">
    <text evidence="2">The sequence shown here is derived from an EMBL/GenBank/DDBJ whole genome shotgun (WGS) entry which is preliminary data.</text>
</comment>
<reference evidence="2 3" key="1">
    <citation type="submission" date="2021-03" db="EMBL/GenBank/DDBJ databases">
        <title>Genomic Encyclopedia of Type Strains, Phase IV (KMG-IV): sequencing the most valuable type-strain genomes for metagenomic binning, comparative biology and taxonomic classification.</title>
        <authorList>
            <person name="Goeker M."/>
        </authorList>
    </citation>
    <scope>NUCLEOTIDE SEQUENCE [LARGE SCALE GENOMIC DNA]</scope>
    <source>
        <strain evidence="2 3">DSM 25790</strain>
    </source>
</reference>
<dbReference type="Proteomes" id="UP001519294">
    <property type="component" value="Unassembled WGS sequence"/>
</dbReference>
<evidence type="ECO:0008006" key="4">
    <source>
        <dbReference type="Google" id="ProtNLM"/>
    </source>
</evidence>
<feature type="transmembrane region" description="Helical" evidence="1">
    <location>
        <begin position="75"/>
        <end position="94"/>
    </location>
</feature>
<dbReference type="RefSeq" id="WP_029267846.1">
    <property type="nucleotide sequence ID" value="NZ_JAGIKX010000001.1"/>
</dbReference>
<feature type="transmembrane region" description="Helical" evidence="1">
    <location>
        <begin position="6"/>
        <end position="22"/>
    </location>
</feature>